<dbReference type="Proteomes" id="UP001066276">
    <property type="component" value="Chromosome 4_1"/>
</dbReference>
<reference evidence="1" key="1">
    <citation type="journal article" date="2022" name="bioRxiv">
        <title>Sequencing and chromosome-scale assembly of the giantPleurodeles waltlgenome.</title>
        <authorList>
            <person name="Brown T."/>
            <person name="Elewa A."/>
            <person name="Iarovenko S."/>
            <person name="Subramanian E."/>
            <person name="Araus A.J."/>
            <person name="Petzold A."/>
            <person name="Susuki M."/>
            <person name="Suzuki K.-i.T."/>
            <person name="Hayashi T."/>
            <person name="Toyoda A."/>
            <person name="Oliveira C."/>
            <person name="Osipova E."/>
            <person name="Leigh N.D."/>
            <person name="Simon A."/>
            <person name="Yun M.H."/>
        </authorList>
    </citation>
    <scope>NUCLEOTIDE SEQUENCE</scope>
    <source>
        <strain evidence="1">20211129_DDA</strain>
        <tissue evidence="1">Liver</tissue>
    </source>
</reference>
<organism evidence="1 2">
    <name type="scientific">Pleurodeles waltl</name>
    <name type="common">Iberian ribbed newt</name>
    <dbReference type="NCBI Taxonomy" id="8319"/>
    <lineage>
        <taxon>Eukaryota</taxon>
        <taxon>Metazoa</taxon>
        <taxon>Chordata</taxon>
        <taxon>Craniata</taxon>
        <taxon>Vertebrata</taxon>
        <taxon>Euteleostomi</taxon>
        <taxon>Amphibia</taxon>
        <taxon>Batrachia</taxon>
        <taxon>Caudata</taxon>
        <taxon>Salamandroidea</taxon>
        <taxon>Salamandridae</taxon>
        <taxon>Pleurodelinae</taxon>
        <taxon>Pleurodeles</taxon>
    </lineage>
</organism>
<evidence type="ECO:0000313" key="2">
    <source>
        <dbReference type="Proteomes" id="UP001066276"/>
    </source>
</evidence>
<keyword evidence="2" id="KW-1185">Reference proteome</keyword>
<dbReference type="EMBL" id="JANPWB010000007">
    <property type="protein sequence ID" value="KAJ1174408.1"/>
    <property type="molecule type" value="Genomic_DNA"/>
</dbReference>
<dbReference type="Gene3D" id="4.10.60.10">
    <property type="entry name" value="Zinc finger, CCHC-type"/>
    <property type="match status" value="1"/>
</dbReference>
<accession>A0AAV7TCV7</accession>
<comment type="caution">
    <text evidence="1">The sequence shown here is derived from an EMBL/GenBank/DDBJ whole genome shotgun (WGS) entry which is preliminary data.</text>
</comment>
<protein>
    <recommendedName>
        <fullName evidence="3">Retrotransposon gag domain-containing protein</fullName>
    </recommendedName>
</protein>
<evidence type="ECO:0000313" key="1">
    <source>
        <dbReference type="EMBL" id="KAJ1174408.1"/>
    </source>
</evidence>
<proteinExistence type="predicted"/>
<sequence>MVDLDKYFAPKVCVGIVRYKFFQRKQEKGELVDDYVADLKKLALDCKFGAVHDELISDQVVMHCNNQSIQERLWINGNSPLDDILAIVRKAEISERCISELKSTEESEDGIYKVTNRKARKEQKTLQSGENERRCYRCESKDHLAYSKSCPALKLRCSKCRVVGHFEKVFKNKKKVVKCVCEGDNVVKGNIEEKTVEPRGIAEDKNFILNITEVNAKGKPICNMEMGGIPIMMYADSGSPFTIVNEDVWNKTFVEKIGK</sequence>
<evidence type="ECO:0008006" key="3">
    <source>
        <dbReference type="Google" id="ProtNLM"/>
    </source>
</evidence>
<dbReference type="PANTHER" id="PTHR33198">
    <property type="entry name" value="ANK_REP_REGION DOMAIN-CONTAINING PROTEIN-RELATED"/>
    <property type="match status" value="1"/>
</dbReference>
<gene>
    <name evidence="1" type="ORF">NDU88_006230</name>
</gene>
<dbReference type="AlphaFoldDB" id="A0AAV7TCV7"/>
<name>A0AAV7TCV7_PLEWA</name>